<keyword evidence="5" id="KW-1185">Reference proteome</keyword>
<sequence length="266" mass="28143">MATSASGVGPVSSLTAGRGSEASPQQIQKLLDENAQIIKALIESQNLKGKSMDIIQYQQILHRNLVFLAGLADPRVDIHQILPSPGSSNLLQSQRAPPNQTLAAPQNMTPPPSSTSPVPPTSGMTRMPSTGVPSSQWGNTPPPPSSGTQWGTPPSSAASQYNMKGYAPGPWLTGGQGNYQNAQQRLNVDRRQQMLRLHQEKLIRSQQARLQQSSQPGMPHPQGPPPGMYPGGPPGYMGGAGGAQTTPPMGYNQGPPQGLPPPMDMQ</sequence>
<dbReference type="eggNOG" id="KOG3227">
    <property type="taxonomic scope" value="Eukaryota"/>
</dbReference>
<proteinExistence type="inferred from homology"/>
<feature type="compositionally biased region" description="Low complexity" evidence="2">
    <location>
        <begin position="205"/>
        <end position="217"/>
    </location>
</feature>
<dbReference type="Proteomes" id="UP000007879">
    <property type="component" value="Unassembled WGS sequence"/>
</dbReference>
<dbReference type="OrthoDB" id="10265171at2759"/>
<gene>
    <name evidence="4" type="primary">105314145</name>
</gene>
<evidence type="ECO:0000259" key="3">
    <source>
        <dbReference type="Pfam" id="PF05030"/>
    </source>
</evidence>
<evidence type="ECO:0000313" key="5">
    <source>
        <dbReference type="Proteomes" id="UP000007879"/>
    </source>
</evidence>
<feature type="compositionally biased region" description="Pro residues" evidence="2">
    <location>
        <begin position="218"/>
        <end position="233"/>
    </location>
</feature>
<evidence type="ECO:0000313" key="4">
    <source>
        <dbReference type="EnsemblMetazoa" id="Aqu2.1.20772_001"/>
    </source>
</evidence>
<dbReference type="EnsemblMetazoa" id="Aqu2.1.20772_001">
    <property type="protein sequence ID" value="Aqu2.1.20772_001"/>
    <property type="gene ID" value="Aqu2.1.20772"/>
</dbReference>
<accession>A0A1X7TZC7</accession>
<feature type="region of interest" description="Disordered" evidence="2">
    <location>
        <begin position="205"/>
        <end position="266"/>
    </location>
</feature>
<feature type="region of interest" description="Disordered" evidence="2">
    <location>
        <begin position="1"/>
        <end position="21"/>
    </location>
</feature>
<protein>
    <recommendedName>
        <fullName evidence="3">SS18 N-terminal domain-containing protein</fullName>
    </recommendedName>
</protein>
<reference evidence="4" key="2">
    <citation type="submission" date="2017-05" db="UniProtKB">
        <authorList>
            <consortium name="EnsemblMetazoa"/>
        </authorList>
    </citation>
    <scope>IDENTIFICATION</scope>
</reference>
<feature type="compositionally biased region" description="Pro residues" evidence="2">
    <location>
        <begin position="257"/>
        <end position="266"/>
    </location>
</feature>
<feature type="compositionally biased region" description="Pro residues" evidence="2">
    <location>
        <begin position="108"/>
        <end position="120"/>
    </location>
</feature>
<dbReference type="InParanoid" id="A0A1X7TZC7"/>
<feature type="compositionally biased region" description="Polar residues" evidence="2">
    <location>
        <begin position="146"/>
        <end position="162"/>
    </location>
</feature>
<dbReference type="Pfam" id="PF05030">
    <property type="entry name" value="SSXT"/>
    <property type="match status" value="1"/>
</dbReference>
<feature type="compositionally biased region" description="Polar residues" evidence="2">
    <location>
        <begin position="123"/>
        <end position="139"/>
    </location>
</feature>
<dbReference type="InterPro" id="IPR007726">
    <property type="entry name" value="SS18_N"/>
</dbReference>
<dbReference type="KEGG" id="aqu:105314145"/>
<evidence type="ECO:0000256" key="1">
    <source>
        <dbReference type="ARBA" id="ARBA00007945"/>
    </source>
</evidence>
<name>A0A1X7TZC7_AMPQE</name>
<feature type="region of interest" description="Disordered" evidence="2">
    <location>
        <begin position="86"/>
        <end position="163"/>
    </location>
</feature>
<dbReference type="STRING" id="400682.A0A1X7TZC7"/>
<dbReference type="EnsemblMetazoa" id="XM_020001316.1">
    <property type="protein sequence ID" value="XP_019856875.1"/>
    <property type="gene ID" value="LOC105314145"/>
</dbReference>
<organism evidence="4">
    <name type="scientific">Amphimedon queenslandica</name>
    <name type="common">Sponge</name>
    <dbReference type="NCBI Taxonomy" id="400682"/>
    <lineage>
        <taxon>Eukaryota</taxon>
        <taxon>Metazoa</taxon>
        <taxon>Porifera</taxon>
        <taxon>Demospongiae</taxon>
        <taxon>Heteroscleromorpha</taxon>
        <taxon>Haplosclerida</taxon>
        <taxon>Niphatidae</taxon>
        <taxon>Amphimedon</taxon>
    </lineage>
</organism>
<comment type="similarity">
    <text evidence="1">Belongs to the SS18 family.</text>
</comment>
<feature type="compositionally biased region" description="Polar residues" evidence="2">
    <location>
        <begin position="86"/>
        <end position="107"/>
    </location>
</feature>
<feature type="domain" description="SS18 N-terminal" evidence="3">
    <location>
        <begin position="21"/>
        <end position="80"/>
    </location>
</feature>
<reference evidence="5" key="1">
    <citation type="journal article" date="2010" name="Nature">
        <title>The Amphimedon queenslandica genome and the evolution of animal complexity.</title>
        <authorList>
            <person name="Srivastava M."/>
            <person name="Simakov O."/>
            <person name="Chapman J."/>
            <person name="Fahey B."/>
            <person name="Gauthier M.E."/>
            <person name="Mitros T."/>
            <person name="Richards G.S."/>
            <person name="Conaco C."/>
            <person name="Dacre M."/>
            <person name="Hellsten U."/>
            <person name="Larroux C."/>
            <person name="Putnam N.H."/>
            <person name="Stanke M."/>
            <person name="Adamska M."/>
            <person name="Darling A."/>
            <person name="Degnan S.M."/>
            <person name="Oakley T.H."/>
            <person name="Plachetzki D.C."/>
            <person name="Zhai Y."/>
            <person name="Adamski M."/>
            <person name="Calcino A."/>
            <person name="Cummins S.F."/>
            <person name="Goodstein D.M."/>
            <person name="Harris C."/>
            <person name="Jackson D.J."/>
            <person name="Leys S.P."/>
            <person name="Shu S."/>
            <person name="Woodcroft B.J."/>
            <person name="Vervoort M."/>
            <person name="Kosik K.S."/>
            <person name="Manning G."/>
            <person name="Degnan B.M."/>
            <person name="Rokhsar D.S."/>
        </authorList>
    </citation>
    <scope>NUCLEOTIDE SEQUENCE [LARGE SCALE GENOMIC DNA]</scope>
</reference>
<dbReference type="AlphaFoldDB" id="A0A1X7TZC7"/>
<evidence type="ECO:0000256" key="2">
    <source>
        <dbReference type="SAM" id="MobiDB-lite"/>
    </source>
</evidence>